<dbReference type="OrthoDB" id="3139566at2759"/>
<dbReference type="Gene3D" id="1.20.1280.50">
    <property type="match status" value="1"/>
</dbReference>
<keyword evidence="2" id="KW-1185">Reference proteome</keyword>
<dbReference type="Proteomes" id="UP000623467">
    <property type="component" value="Unassembled WGS sequence"/>
</dbReference>
<protein>
    <submittedName>
        <fullName evidence="1">F-box domain-containing protein</fullName>
    </submittedName>
</protein>
<evidence type="ECO:0000313" key="1">
    <source>
        <dbReference type="EMBL" id="KAF7367573.1"/>
    </source>
</evidence>
<dbReference type="SUPFAM" id="SSF52047">
    <property type="entry name" value="RNI-like"/>
    <property type="match status" value="1"/>
</dbReference>
<dbReference type="EMBL" id="JACAZH010000005">
    <property type="protein sequence ID" value="KAF7367573.1"/>
    <property type="molecule type" value="Genomic_DNA"/>
</dbReference>
<organism evidence="1 2">
    <name type="scientific">Mycena sanguinolenta</name>
    <dbReference type="NCBI Taxonomy" id="230812"/>
    <lineage>
        <taxon>Eukaryota</taxon>
        <taxon>Fungi</taxon>
        <taxon>Dikarya</taxon>
        <taxon>Basidiomycota</taxon>
        <taxon>Agaricomycotina</taxon>
        <taxon>Agaricomycetes</taxon>
        <taxon>Agaricomycetidae</taxon>
        <taxon>Agaricales</taxon>
        <taxon>Marasmiineae</taxon>
        <taxon>Mycenaceae</taxon>
        <taxon>Mycena</taxon>
    </lineage>
</organism>
<gene>
    <name evidence="1" type="ORF">MSAN_00820500</name>
</gene>
<dbReference type="AlphaFoldDB" id="A0A8H7DCZ2"/>
<sequence length="386" mass="43041">MLSELAADRTRVADLDVEILALERSLSASRIQRAQVQERLDAYKYPVLTLPNEIIAEIFIHYLPNYPHCPPLAGLESPTLLTQICRKWRGIALSTPALWRAISLPDPDIPPAEQGALLEAWLGRCRVHPISLRFHVYSEPGELGTEILTAIGPHRTRLQYLVLNQISLPQLLTFEGPISVLRHLELLLEDQEHPLVIKLSFCDSPLLRTALLNANGVESTMMPWAQLTSLALHEFFPADCAPILQHTLNLVHCELALVEDPNHEHVPDVTLPSLRSLTLTHILKADSITGYLQTLTLPGLRSLRVPETFLGPNPIDTLKSFVSKSGCKLERLCVTGTRSGFDSFYPMAFPSTKISFAQWAMSSVDWIITEFGDARELEELSATASE</sequence>
<accession>A0A8H7DCZ2</accession>
<evidence type="ECO:0000313" key="2">
    <source>
        <dbReference type="Proteomes" id="UP000623467"/>
    </source>
</evidence>
<proteinExistence type="predicted"/>
<comment type="caution">
    <text evidence="1">The sequence shown here is derived from an EMBL/GenBank/DDBJ whole genome shotgun (WGS) entry which is preliminary data.</text>
</comment>
<reference evidence="1" key="1">
    <citation type="submission" date="2020-05" db="EMBL/GenBank/DDBJ databases">
        <title>Mycena genomes resolve the evolution of fungal bioluminescence.</title>
        <authorList>
            <person name="Tsai I.J."/>
        </authorList>
    </citation>
    <scope>NUCLEOTIDE SEQUENCE</scope>
    <source>
        <strain evidence="1">160909Yilan</strain>
    </source>
</reference>
<name>A0A8H7DCZ2_9AGAR</name>